<feature type="region of interest" description="Disordered" evidence="1">
    <location>
        <begin position="1"/>
        <end position="22"/>
    </location>
</feature>
<organism evidence="2 3">
    <name type="scientific">Eumeta variegata</name>
    <name type="common">Bagworm moth</name>
    <name type="synonym">Eumeta japonica</name>
    <dbReference type="NCBI Taxonomy" id="151549"/>
    <lineage>
        <taxon>Eukaryota</taxon>
        <taxon>Metazoa</taxon>
        <taxon>Ecdysozoa</taxon>
        <taxon>Arthropoda</taxon>
        <taxon>Hexapoda</taxon>
        <taxon>Insecta</taxon>
        <taxon>Pterygota</taxon>
        <taxon>Neoptera</taxon>
        <taxon>Endopterygota</taxon>
        <taxon>Lepidoptera</taxon>
        <taxon>Glossata</taxon>
        <taxon>Ditrysia</taxon>
        <taxon>Tineoidea</taxon>
        <taxon>Psychidae</taxon>
        <taxon>Oiketicinae</taxon>
        <taxon>Eumeta</taxon>
    </lineage>
</organism>
<name>A0A4C1XMQ3_EUMVA</name>
<dbReference type="Proteomes" id="UP000299102">
    <property type="component" value="Unassembled WGS sequence"/>
</dbReference>
<accession>A0A4C1XMQ3</accession>
<evidence type="ECO:0000313" key="2">
    <source>
        <dbReference type="EMBL" id="GBP63567.1"/>
    </source>
</evidence>
<keyword evidence="3" id="KW-1185">Reference proteome</keyword>
<dbReference type="AlphaFoldDB" id="A0A4C1XMQ3"/>
<evidence type="ECO:0000256" key="1">
    <source>
        <dbReference type="SAM" id="MobiDB-lite"/>
    </source>
</evidence>
<sequence>MTRKPRVSAPAHDRGPVRIHRHGEIRGTKFCRESVDALENPKRGNGIVVAAARAAFNHACVYPPKSDRTRPEKTQTRLS</sequence>
<reference evidence="2 3" key="1">
    <citation type="journal article" date="2019" name="Commun. Biol.">
        <title>The bagworm genome reveals a unique fibroin gene that provides high tensile strength.</title>
        <authorList>
            <person name="Kono N."/>
            <person name="Nakamura H."/>
            <person name="Ohtoshi R."/>
            <person name="Tomita M."/>
            <person name="Numata K."/>
            <person name="Arakawa K."/>
        </authorList>
    </citation>
    <scope>NUCLEOTIDE SEQUENCE [LARGE SCALE GENOMIC DNA]</scope>
</reference>
<proteinExistence type="predicted"/>
<feature type="compositionally biased region" description="Basic and acidic residues" evidence="1">
    <location>
        <begin position="11"/>
        <end position="22"/>
    </location>
</feature>
<comment type="caution">
    <text evidence="2">The sequence shown here is derived from an EMBL/GenBank/DDBJ whole genome shotgun (WGS) entry which is preliminary data.</text>
</comment>
<dbReference type="EMBL" id="BGZK01000872">
    <property type="protein sequence ID" value="GBP63567.1"/>
    <property type="molecule type" value="Genomic_DNA"/>
</dbReference>
<evidence type="ECO:0000313" key="3">
    <source>
        <dbReference type="Proteomes" id="UP000299102"/>
    </source>
</evidence>
<protein>
    <submittedName>
        <fullName evidence="2">Uncharacterized protein</fullName>
    </submittedName>
</protein>
<gene>
    <name evidence="2" type="ORF">EVAR_61307_1</name>
</gene>